<dbReference type="Ensembl" id="ENSMSIT00000012271.1">
    <property type="protein sequence ID" value="ENSMSIP00000009675.1"/>
    <property type="gene ID" value="ENSMSIG00000008514.1"/>
</dbReference>
<dbReference type="GeneTree" id="ENSGT00900000143482"/>
<protein>
    <submittedName>
        <fullName evidence="1">Predicted gene, 47429</fullName>
    </submittedName>
</protein>
<dbReference type="Proteomes" id="UP000694415">
    <property type="component" value="Unplaced"/>
</dbReference>
<sequence>MGRTGDIIKKASVKSGEPICLRKALVNNIGEEKRAKLQIQKLEKALAIRFTEMEREKATLKMFLVKLHKTTGYFPQSELW</sequence>
<organism evidence="1 2">
    <name type="scientific">Mus spicilegus</name>
    <name type="common">Mound-building mouse</name>
    <dbReference type="NCBI Taxonomy" id="10103"/>
    <lineage>
        <taxon>Eukaryota</taxon>
        <taxon>Metazoa</taxon>
        <taxon>Chordata</taxon>
        <taxon>Craniata</taxon>
        <taxon>Vertebrata</taxon>
        <taxon>Euteleostomi</taxon>
        <taxon>Mammalia</taxon>
        <taxon>Eutheria</taxon>
        <taxon>Euarchontoglires</taxon>
        <taxon>Glires</taxon>
        <taxon>Rodentia</taxon>
        <taxon>Myomorpha</taxon>
        <taxon>Muroidea</taxon>
        <taxon>Muridae</taxon>
        <taxon>Murinae</taxon>
        <taxon>Mus</taxon>
        <taxon>Mus</taxon>
    </lineage>
</organism>
<evidence type="ECO:0000313" key="1">
    <source>
        <dbReference type="Ensembl" id="ENSMSIP00000009675.1"/>
    </source>
</evidence>
<keyword evidence="2" id="KW-1185">Reference proteome</keyword>
<reference evidence="1" key="2">
    <citation type="submission" date="2025-09" db="UniProtKB">
        <authorList>
            <consortium name="Ensembl"/>
        </authorList>
    </citation>
    <scope>IDENTIFICATION</scope>
</reference>
<reference evidence="1" key="1">
    <citation type="submission" date="2025-08" db="UniProtKB">
        <authorList>
            <consortium name="Ensembl"/>
        </authorList>
    </citation>
    <scope>IDENTIFICATION</scope>
</reference>
<proteinExistence type="predicted"/>
<accession>A0A8C6GR30</accession>
<name>A0A8C6GR30_MUSSI</name>
<evidence type="ECO:0000313" key="2">
    <source>
        <dbReference type="Proteomes" id="UP000694415"/>
    </source>
</evidence>
<dbReference type="AlphaFoldDB" id="A0A8C6GR30"/>